<dbReference type="Gene3D" id="3.40.47.10">
    <property type="match status" value="3"/>
</dbReference>
<dbReference type="SMART" id="SM00827">
    <property type="entry name" value="PKS_AT"/>
    <property type="match status" value="2"/>
</dbReference>
<dbReference type="GO" id="GO:0004312">
    <property type="term" value="F:fatty acid synthase activity"/>
    <property type="evidence" value="ECO:0007669"/>
    <property type="project" value="UniProtKB-EC"/>
</dbReference>
<dbReference type="InterPro" id="IPR006162">
    <property type="entry name" value="Ppantetheine_attach_site"/>
</dbReference>
<proteinExistence type="predicted"/>
<dbReference type="InterPro" id="IPR001227">
    <property type="entry name" value="Ac_transferase_dom_sf"/>
</dbReference>
<sequence length="5912" mass="664200">MFRSFVSFDEVSQSRLTAFYRNNDSYLRAYSFAVAIMCSGAFFKQCLLRIRSHFMSVPCIDERRISMLTYLNSLDKVKVQQKVLEMKIKNQSLTRYHRLRFPNVGFWIVGTKFLLGHGDVIEIVLHKRGNCTVLYTPVLQFPLFLPTRRHCVLPPFNTLCQFALNLIISIENWNTIATTCEIHHIVVFEGFPTGDSTSLTGHTGETISASGAVSATHLILLMQIRLLSKRVRHVLTQITLNPLRCSMSEEITKKKRVTMKGAHAVLQEEFTESHELQRFPIGGQNAISEIGNISIISHSPSNPTLCLLYFLSQKGKEIIPNRFRNEFKLQRIKENLRMLGSVISPPDAITLQRYSKQQYLGTNNSLPFSRPLLPSMEKLEYGSQSCQEAGQKDDVSSTLNYINTSIGILAASCRLPGGVNDSSEFWDLLKTGRITTSRIPANRIFTRDVLIEGEKYGATLEGGNFITQDVAGFDAAFFNISLSEAEAVDPQQRILLECVQECIEYAGLTDVSDLGVFVGLMEKEYTDLIGSSNSILTMLGSMSSLISGRISYVIGSHGPSMTVDTACSSSLVAVELAINALNKGRCSRAIVAGVNLILSEKGQGVRASGKMLSHHGMSLSFDASASGYGRSDGCTVIVLEKVRPDVEYLAKIVDINVNHGGKSVSLTTPNPAAHKILVKTLLQNCPPSELQYWEAHGTGTRVGDPIELNVLSSILKSIPIGTVKTSVGHGEASAGATALLKLVLMLQNDYIPPLNHFHVLNSHVDIDTLRLPIVGENRELTNCGMTSFGVSGTNAAAIIARAASISPKAVIVRKYCLLTVSAKNKEVLTKMIEELCKFALNSDDNMEDIAGAVNLYKKHYIHRCALIVDRQRREVCRFVSSHSGVVSDEVVVIMSNSAIAYDILQIPLIFHRFITLSEVGLSDNDKLLISFIEFITGLLGNVKFQASSGRELVIALMALSFLPITQPSTDLLELSTLTMFGISPSNNEVVKLLCDQYFLINHYNLLSLTSQLYVNGFELDFSRLFDRPMKCIRIPTYFFDRQNLWFTEKPQVFEHYLLGTIKEKTDTLIAFRNWLDDLRHPQLFGSNCLNTGVVVEIVYAALACLNLSSICIKDLKPQFWSLKKPSWLLTMVKKLQRGYEVYAWINQHDFFSCQISPIKEKFRKLQSSSIGKKFELRPLYIPEYKNSKILISDDLNYATVNCELEKSLFGVIVEISSRLNPGKSIIWFQLFCTPRKMFCKSRNNFDSYNHTASHRHHEINSIAFVKSDSNQPKSPAKTISAQIRREVIAVLDVTQETIRTGFMELGLDSLAVVDLLSRLNEKYFPNLGLSTTDIFDYPSIKELSEYIRQKKAIHISNEKKMLNISGNSVFDQVLDLVIRATQDILPKSVDINQESIHAGFMELGLDSLAVVDLTSRLNEKYFTTMHLSTTDMFDYPSIYKLAEHIWKMNTECNQGNELSDFSQSFSAYFETFELNSYTSRKFVLKSDEEVVPYEQLKKFVPVKTVIRFSSDGRIQPAEFFSSLLFLSHILLSICTEVSVTVSKLPTLANTLARSFFKTLAAEKYPKVQYIYTERLLEVRIPNDVCTKIGGNWLITGGLSGIGLTIARWLADECSAENLVLVSRRIPDDADLMLQIDQLKKRTQVIVISANIADYKTLQVALSKIPFKFTGVIHSAGVLRDSVIERQNLNAFLEVFKPKGEGYHVIDRILEENHHNVDYFIVMSSFTVICGNVGQLNYAVANAYLDHQMYLRQKAGKAGTSIQWGNWRDVGMAKKMQETLTDLGFLGLTNEEALVFMKYVITHKPLKLVAAKLDWNTVLRKRPDIRKDIVMSAVGNLDDSRTNNGIQHFSETNNNASNTDAQQRYPVANIILPRKYHRLTVLETIPTENYSGYMSMENYYTAESHVPCATEAITTNKPSETQLNICNIFGLNIFFDDEDDFHRSVAENIEYFTDYRKSVTEVVSKLKNLRFRKSKRTLGGKSVMLFAGQGAQYPFMGKQLSTMFPIFRKEFDRCLSMADALMEDIPLSSIIDNLTDVTLLHLTKYMQPIIFAYGYACAILWRSLGFEPDFYLGHSVGELVAGVVAGTITLEDGIRLIVERGIAMENIANRGALLAVDSQVKEEVLGKFNVSLAATNSPKQIVIAGRQEELVNVLKYTKEKNIYGAFVSIKYPFHSSLITDDDLKGLRKILRTTTFKQSRVPIVSNVTGKLITIFSEDYLIQHLISSVKLVDCIHTLKSLGVTAWVEAGPSNTVTSFVRRTLGFDTIERHDIMQTASNLGEEAHNLVATALVLEARGVPIRWGCMYQCENEHISLDRPLTLFPQIFNGTITESDCTVLKNHRVNRENVVPGAYQIYLLLKWINFSSNRGEYFTLIDTKFVNYWKLEEGRNFQLTRTSANVFDITVNGRIICTTHVQCTIECSVNSFYRNLATNGLDYRKQFQVIKLLKRSETCTYSILQFEEPYAIWTLMDAALHAVCPSVVYRRPDVYFVPIAVEEIYWNDKIDPCSAQSIITTTNRFIQAHACILVDGELLFHYKNKLSVVLRADLRATRDGRSTQLLEHHCCDEQTIEEESENLWQRMKIGALPKDYQFRDRPPKNSILMDSDITLWDPEFFGISPKEARYIDVVQRLMMNSVLRCMERAAWTSMPKETGVFIGMSGSDFTNRVYNEMKDDTSGYFSTGTSASCVAGRISHWLNTEGPAIVIDTACSSSFTALINALDAIVQGRCVHAIVGGVNVILHDTITQVLKNAGMLSVAGKCQVFDADADGYVRSEAVGCILLSKCQSAAMFKISHWAIGHNGRAASLNVPNGNAQERIMQLVRKTKMDHVECHGTGTALGDPIEVRVVSKCYNGATISSAKALVGHSEAASGIVSLIYSLLQMKHNYRSNQVHFKCPNPKIDFSNLAVPIVGEERTVNRFAINNFGFSGTNCSIVVEKHPAKEACRKYLCKYCLAPISSKSKHSLQMMIDQWKVFVNECDQAIVDICVKLQRVRSSYKYRHCILYNYKRQVVWETGKNVLDSEGCVPTAGADFMLKDTIFQRCWPFNEQFAYNFNSVEALQNTIYYKRTLVIARTVERNLALPVVNVGKTVNLSNLTYYPISDIILFHPYSSSIDDALSLISIWKLLAVEGHFFLIIACQGNGTSYTEWTALCRTLASEHPLQYKFVSYSNLQDLETELSYNDAYECVFYKNSRRYVERLVVTTPKKTSCLAPKHLLITGGTGGIGRMIIRFLSPSKTTVITRSIKDYSHETSEEFAELQYDLVVHCAGAVENALMESMDYSKFESVCKAKCSSLATIFEVVKERSPKKIVIASSVAAVFGSVGQANYAFANGLMTSMAEKSALSTQVIHWGPWENVGMLQGKHFQKVRDQLSSGGWDVLKPSEALMILNSNVTNVVVFRGDFEKITKFQVHLRKYLSEIREKTIHRLEVKQKADVSSLENIITNVSGIDKLDGERDTPLMNLGIDSLMIEKIRTNVNTKFGCSITSKDIYDNCTLDRLSKLLAVHTDTKTETVVGAFSGCESIDELWRNLLNDNFIDAAGVIKDTEIFDYKFWKMTHDDASILDPQLRVFLQNAYHALEKSGYIRERSDLKIGVFAGAEPNEYGDPCEEARGSLRRMFMLNMKDYVSTFTAHMLNLRGPAIGIYSACSTALVAITQACNSLRLSSVDLAIAGGISLVLPGQTDYEIQEGLVLSKSGVCRPFDSEADGTVRGSAVGCVVLKRLDEALRDNDHIEAVIKSFGLSNDGLHKASFMSPNSEGQKECLREAFASLADSDIKRICYVECHGTGTLVGDEIEMAALKSVYGKRSDLSIGSLKANIGHGFAGGGIAGIFKAVKILQEHIIPPQININHLRKDIPFNVNRKRIVLARGSLVAVSSFGIGGTNVHIVMSEAPNRVLSYSPCTALHILPISGLTPTACVAQCRVIANYLKNPIAATLQCRREHFKFRVAFAVTSIEQAVSLLSTISAPTSSTVLDKSNMCFFFAPQGVQYPNMEKASLSHAPVFKKEIERLVDIASELFQIDFMKVMYPEASSCDRISDPKFAQIATFIISRAITAQLDYWEVSSDWLLGHSVGEYAAACYSGILDEYSCMRLLKERGELVSRTNEARLLAISECNVPLPDDIEVTAHLSDNLKCVIGTPSAIETLKIELDKQRVSYRELATRHGFHSSMMDSIREEFLFFARKLPFRKGTKNLVSNVNGAIITEFDYQYCWNHMREPVDLKKCLDTILQDKNVKVIIEIGPSGVVKHLLAERGAEVHVVNTMLSIYLPLHSQLYQSLADLWTLGYDVNFKKFFPSKKFDHNLPVYQFDRLVCWRESITKESARYFKTSWLSNKTKEFFFSVCELCETYSTKPADVSTMDAEELSKFTLIPFLLSQKICSIIVPFKTRLIVISHTGEAAHWTTLGPIRQYHLGRERKNIFVDNSGRVPITQFLPHLLDISEDVLLATSTHLFSMTYADAQYLQKQFELGKTVVVIGGNGAIGHVYVDVLRKINEVKNIVVASRHSKEISASDVTHVTMDICNKISKYGDIGTIIHAAGVATLQSLDKTIPEMLSVIGPKVVGITNIIQYFCQNNLMLDNLLMASSLTSILPLQGTQDYAASNVFIDALALNGHPNIKRVLAVQWPAWRDIGMASTYGKSALQSILSRTSISHHTGRRIIKETLNMSGVVVYASIHPLKMRDIVENMQLMREVASVWSELLCREVSDDTNFFSSGGNSLSALRVVWNLKKLLVMDITVDLLFKYPTLRDFVGMLPAGQRTDEVDFFDNMYLLNQLEPGTHYNIIFSISFRRATSKFCFLKTMYSVHSLIARQHSLRSIFIKNSDSSSPIQVVLSLTECYQNLTYNDAEENFTFNLSEVPLRILSIRMGDSYIILFNHYHIITDGWSMTVLADELKEIYSFYSICEEEKIQPKFYSMSEYAHWQRRNVTFSSELEELKLMLDGREPTVLPQKQPTGPRNFKKLLQIIPEPLVSCIKSLAKIHCTTDFVITLSIFVMCLRKFKRNVQNDSIVIGYPVSGRNEKVRDLIGFFLNNTVISLDIRLQDSLEDIISAVKNKTATTRRFEHVPFHRLVGAMSSIRELNEHPVFQIYFNYRHQLDFPVPDFPDANVEINQLSMNKIFDFSIAFDETPMGTRVMVEYNSGKYHTETIQNFMHSLLHHIRVPHKTPLKVRCLPRDYPASVFSKYLASSRCTGREIAMRRRNAFLTYEALQDQATNIADWVDDSWIKYTGCCIRSDDIITLNAASNDAIVVIMAVLRVGAAYAPIDPGWPQLRRTQVAENITFSLHISKSMLKRPYFNRISEGDLIYVLQTSGSTGSPKGVALSHKNVSCFLQSANSQTLMRPGHRISHSVNVVFDVSVMNIIGSLVNACELLLHDDIRNLPDELKKHKCSFAFLTSAMFNALTKTELHQIAELEKLFVGGEVLYDKNLLEATKFGLDITQIYGPTETTIWSLTNRCKTLAQEGSLVGLPMSNETCWIKHHTFEGELIIGGAKVARGYLNNGVPCYCTGDNVRIQREGFIYRGRIDGEMKVRGHRIESEEVAKIILTYAPQISQVSVAVSNNTLLAFVVHKGFLNESKITLRLKNILPSFMVPSRFISVPRLPLSTSGKVDMDMLLKEHARRLEMMSLTELKVASIFENLLNVQNVVSEDNFFSLGGHSLLLFELKSKLLQSFDVDIEVHELFNKLTVGGLAELLTNKLKENLYKADTSIITELRETVNANFNVYFIHAIGGSIFPYYAFLKVFPKEINLYAIEYKLDFNARTLKELAAFYASAVAAHTKTVRPFLVGHSMGGTIGREMVVEMRLWGWEFLVVVGTIYCHKIFKNLPNNIKGTESAIRLARMLKAHPLTISPTKIYLFKSLEVGDAAFRSIVRPDLTEITSRSMTANGLEQLSTQPVDVWLVMSKILCVTTVVRWQL</sequence>
<evidence type="ECO:0000256" key="6">
    <source>
        <dbReference type="ARBA" id="ARBA00044883"/>
    </source>
</evidence>
<dbReference type="SMART" id="SM01294">
    <property type="entry name" value="PKS_PP_betabranch"/>
    <property type="match status" value="1"/>
</dbReference>
<dbReference type="Gene3D" id="3.30.70.250">
    <property type="entry name" value="Malonyl-CoA ACP transacylase, ACP-binding"/>
    <property type="match status" value="2"/>
</dbReference>
<evidence type="ECO:0000313" key="9">
    <source>
        <dbReference type="EMBL" id="VDM57002.1"/>
    </source>
</evidence>
<dbReference type="Pfam" id="PF16197">
    <property type="entry name" value="KAsynt_C_assoc"/>
    <property type="match status" value="2"/>
</dbReference>
<dbReference type="PROSITE" id="PS50075">
    <property type="entry name" value="CARRIER"/>
    <property type="match status" value="5"/>
</dbReference>
<dbReference type="GO" id="GO:0004315">
    <property type="term" value="F:3-oxoacyl-[acyl-carrier-protein] synthase activity"/>
    <property type="evidence" value="ECO:0007669"/>
    <property type="project" value="InterPro"/>
</dbReference>
<dbReference type="Gene3D" id="3.40.366.10">
    <property type="entry name" value="Malonyl-Coenzyme A Acyl Carrier Protein, domain 2"/>
    <property type="match status" value="2"/>
</dbReference>
<dbReference type="InterPro" id="IPR016036">
    <property type="entry name" value="Malonyl_transacylase_ACP-bd"/>
</dbReference>
<feature type="domain" description="Ketosynthase family 3 (KS3)" evidence="8">
    <location>
        <begin position="3488"/>
        <end position="3888"/>
    </location>
</feature>
<dbReference type="Gene3D" id="3.30.559.10">
    <property type="entry name" value="Chloramphenicol acetyltransferase-like domain"/>
    <property type="match status" value="1"/>
</dbReference>
<dbReference type="SMART" id="SM00823">
    <property type="entry name" value="PKS_PP"/>
    <property type="match status" value="4"/>
</dbReference>
<evidence type="ECO:0000256" key="1">
    <source>
        <dbReference type="ARBA" id="ARBA00012873"/>
    </source>
</evidence>
<dbReference type="InterPro" id="IPR042104">
    <property type="entry name" value="PKS_dehydratase_sf"/>
</dbReference>
<dbReference type="SUPFAM" id="SSF53474">
    <property type="entry name" value="alpha/beta-Hydrolases"/>
    <property type="match status" value="1"/>
</dbReference>
<dbReference type="Pfam" id="PF02801">
    <property type="entry name" value="Ketoacyl-synt_C"/>
    <property type="match status" value="3"/>
</dbReference>
<evidence type="ECO:0000256" key="3">
    <source>
        <dbReference type="ARBA" id="ARBA00022450"/>
    </source>
</evidence>
<organism evidence="11">
    <name type="scientific">Angiostrongylus costaricensis</name>
    <name type="common">Nematode worm</name>
    <dbReference type="NCBI Taxonomy" id="334426"/>
    <lineage>
        <taxon>Eukaryota</taxon>
        <taxon>Metazoa</taxon>
        <taxon>Ecdysozoa</taxon>
        <taxon>Nematoda</taxon>
        <taxon>Chromadorea</taxon>
        <taxon>Rhabditida</taxon>
        <taxon>Rhabditina</taxon>
        <taxon>Rhabditomorpha</taxon>
        <taxon>Strongyloidea</taxon>
        <taxon>Metastrongylidae</taxon>
        <taxon>Angiostrongylus</taxon>
    </lineage>
</organism>
<reference evidence="11" key="1">
    <citation type="submission" date="2016-04" db="UniProtKB">
        <authorList>
            <consortium name="WormBaseParasite"/>
        </authorList>
    </citation>
    <scope>IDENTIFICATION</scope>
</reference>
<dbReference type="SUPFAM" id="SSF47336">
    <property type="entry name" value="ACP-like"/>
    <property type="match status" value="5"/>
</dbReference>
<dbReference type="EC" id="2.3.1.85" evidence="1"/>
<dbReference type="Pfam" id="PF00109">
    <property type="entry name" value="ketoacyl-synt"/>
    <property type="match status" value="3"/>
</dbReference>
<dbReference type="SUPFAM" id="SSF56801">
    <property type="entry name" value="Acetyl-CoA synthetase-like"/>
    <property type="match status" value="1"/>
</dbReference>
<dbReference type="InterPro" id="IPR023213">
    <property type="entry name" value="CAT-like_dom_sf"/>
</dbReference>
<dbReference type="SUPFAM" id="SSF53901">
    <property type="entry name" value="Thiolase-like"/>
    <property type="match status" value="3"/>
</dbReference>
<dbReference type="Gene3D" id="3.40.50.12780">
    <property type="entry name" value="N-terminal domain of ligase-like"/>
    <property type="match status" value="1"/>
</dbReference>
<reference evidence="9 10" key="2">
    <citation type="submission" date="2018-11" db="EMBL/GenBank/DDBJ databases">
        <authorList>
            <consortium name="Pathogen Informatics"/>
        </authorList>
    </citation>
    <scope>NUCLEOTIDE SEQUENCE [LARGE SCALE GENOMIC DNA]</scope>
    <source>
        <strain evidence="9 10">Costa Rica</strain>
    </source>
</reference>
<dbReference type="InterPro" id="IPR042099">
    <property type="entry name" value="ANL_N_sf"/>
</dbReference>
<dbReference type="InterPro" id="IPR050091">
    <property type="entry name" value="PKS_NRPS_Biosynth_Enz"/>
</dbReference>
<dbReference type="UniPathway" id="UPA00094"/>
<dbReference type="InterPro" id="IPR057326">
    <property type="entry name" value="KR_dom"/>
</dbReference>
<dbReference type="STRING" id="334426.A0A0R3PL39"/>
<dbReference type="InterPro" id="IPR016039">
    <property type="entry name" value="Thiolase-like"/>
</dbReference>
<dbReference type="PANTHER" id="PTHR43775">
    <property type="entry name" value="FATTY ACID SYNTHASE"/>
    <property type="match status" value="1"/>
</dbReference>
<evidence type="ECO:0000313" key="10">
    <source>
        <dbReference type="Proteomes" id="UP000267027"/>
    </source>
</evidence>
<dbReference type="Pfam" id="PF08659">
    <property type="entry name" value="KR"/>
    <property type="match status" value="3"/>
</dbReference>
<protein>
    <recommendedName>
        <fullName evidence="2">Fatty acid synthase</fullName>
        <ecNumber evidence="1">2.3.1.85</ecNumber>
    </recommendedName>
</protein>
<dbReference type="InterPro" id="IPR032821">
    <property type="entry name" value="PKS_assoc"/>
</dbReference>
<evidence type="ECO:0000259" key="7">
    <source>
        <dbReference type="PROSITE" id="PS50075"/>
    </source>
</evidence>
<evidence type="ECO:0000256" key="5">
    <source>
        <dbReference type="ARBA" id="ARBA00022679"/>
    </source>
</evidence>
<dbReference type="GO" id="GO:0031177">
    <property type="term" value="F:phosphopantetheine binding"/>
    <property type="evidence" value="ECO:0007669"/>
    <property type="project" value="InterPro"/>
</dbReference>
<keyword evidence="10" id="KW-1185">Reference proteome</keyword>
<comment type="catalytic activity">
    <reaction evidence="6">
        <text>acetyl-CoA + n malonyl-CoA + 2n NADPH + 2n H(+) = a long-chain fatty acid + (n+1) CoA + n CO2 + 2n NADP(+).</text>
        <dbReference type="EC" id="2.3.1.85"/>
    </reaction>
</comment>
<feature type="domain" description="Carrier" evidence="7">
    <location>
        <begin position="3427"/>
        <end position="3504"/>
    </location>
</feature>
<dbReference type="Gene3D" id="3.40.50.720">
    <property type="entry name" value="NAD(P)-binding Rossmann-like Domain"/>
    <property type="match status" value="4"/>
</dbReference>
<dbReference type="SMART" id="SM00822">
    <property type="entry name" value="PKS_KR"/>
    <property type="match status" value="1"/>
</dbReference>
<dbReference type="Pfam" id="PF00550">
    <property type="entry name" value="PP-binding"/>
    <property type="match status" value="5"/>
</dbReference>
<dbReference type="InterPro" id="IPR016035">
    <property type="entry name" value="Acyl_Trfase/lysoPLipase"/>
</dbReference>
<accession>A0A0R3PL39</accession>
<dbReference type="InterPro" id="IPR014030">
    <property type="entry name" value="Ketoacyl_synth_N"/>
</dbReference>
<dbReference type="PROSITE" id="PS00606">
    <property type="entry name" value="KS3_1"/>
    <property type="match status" value="3"/>
</dbReference>
<dbReference type="Gene3D" id="3.30.70.3290">
    <property type="match status" value="2"/>
</dbReference>
<gene>
    <name evidence="9" type="ORF">ACOC_LOCUS5417</name>
</gene>
<dbReference type="Pfam" id="PF00668">
    <property type="entry name" value="Condensation"/>
    <property type="match status" value="1"/>
</dbReference>
<feature type="domain" description="Carrier" evidence="7">
    <location>
        <begin position="4680"/>
        <end position="4754"/>
    </location>
</feature>
<evidence type="ECO:0000313" key="11">
    <source>
        <dbReference type="WBParaSite" id="ACOC_0000541601-mRNA-1"/>
    </source>
</evidence>
<keyword evidence="5" id="KW-0808">Transferase</keyword>
<evidence type="ECO:0000256" key="2">
    <source>
        <dbReference type="ARBA" id="ARBA00018769"/>
    </source>
</evidence>
<dbReference type="Gene3D" id="3.30.559.30">
    <property type="entry name" value="Nonribosomal peptide synthetase, condensation domain"/>
    <property type="match status" value="1"/>
</dbReference>
<dbReference type="InterPro" id="IPR000873">
    <property type="entry name" value="AMP-dep_synth/lig_dom"/>
</dbReference>
<keyword evidence="3" id="KW-0596">Phosphopantetheine</keyword>
<dbReference type="GO" id="GO:0006633">
    <property type="term" value="P:fatty acid biosynthetic process"/>
    <property type="evidence" value="ECO:0007669"/>
    <property type="project" value="UniProtKB-UniPathway"/>
</dbReference>
<keyword evidence="4" id="KW-0597">Phosphoprotein</keyword>
<feature type="domain" description="Carrier" evidence="7">
    <location>
        <begin position="1274"/>
        <end position="1351"/>
    </location>
</feature>
<dbReference type="InterPro" id="IPR014043">
    <property type="entry name" value="Acyl_transferase_dom"/>
</dbReference>
<dbReference type="PANTHER" id="PTHR43775:SF37">
    <property type="entry name" value="SI:DKEY-61P9.11"/>
    <property type="match status" value="1"/>
</dbReference>
<dbReference type="InterPro" id="IPR013968">
    <property type="entry name" value="PKS_KR"/>
</dbReference>
<feature type="domain" description="Ketosynthase family 3 (KS3)" evidence="8">
    <location>
        <begin position="403"/>
        <end position="801"/>
    </location>
</feature>
<dbReference type="PROSITE" id="PS00012">
    <property type="entry name" value="PHOSPHOPANTETHEINE"/>
    <property type="match status" value="3"/>
</dbReference>
<dbReference type="InterPro" id="IPR036736">
    <property type="entry name" value="ACP-like_sf"/>
</dbReference>
<dbReference type="InterPro" id="IPR029058">
    <property type="entry name" value="AB_hydrolase_fold"/>
</dbReference>
<dbReference type="InterPro" id="IPR018201">
    <property type="entry name" value="Ketoacyl_synth_AS"/>
</dbReference>
<evidence type="ECO:0000259" key="8">
    <source>
        <dbReference type="PROSITE" id="PS52004"/>
    </source>
</evidence>
<dbReference type="SUPFAM" id="SSF51735">
    <property type="entry name" value="NAD(P)-binding Rossmann-fold domains"/>
    <property type="match status" value="3"/>
</dbReference>
<dbReference type="Gene3D" id="3.30.300.30">
    <property type="match status" value="1"/>
</dbReference>
<dbReference type="CDD" id="cd00833">
    <property type="entry name" value="PKS"/>
    <property type="match status" value="3"/>
</dbReference>
<dbReference type="PROSITE" id="PS52004">
    <property type="entry name" value="KS3_2"/>
    <property type="match status" value="3"/>
</dbReference>
<dbReference type="OrthoDB" id="329835at2759"/>
<dbReference type="InterPro" id="IPR009081">
    <property type="entry name" value="PP-bd_ACP"/>
</dbReference>
<dbReference type="SUPFAM" id="SSF52777">
    <property type="entry name" value="CoA-dependent acyltransferases"/>
    <property type="match status" value="2"/>
</dbReference>
<name>A0A0R3PL39_ANGCS</name>
<dbReference type="InterPro" id="IPR045851">
    <property type="entry name" value="AMP-bd_C_sf"/>
</dbReference>
<evidence type="ECO:0000256" key="4">
    <source>
        <dbReference type="ARBA" id="ARBA00022553"/>
    </source>
</evidence>
<feature type="domain" description="Carrier" evidence="7">
    <location>
        <begin position="1368"/>
        <end position="1449"/>
    </location>
</feature>
<dbReference type="InterPro" id="IPR001242">
    <property type="entry name" value="Condensation_dom"/>
</dbReference>
<dbReference type="InterPro" id="IPR014031">
    <property type="entry name" value="Ketoacyl_synth_C"/>
</dbReference>
<feature type="domain" description="Carrier" evidence="7">
    <location>
        <begin position="5619"/>
        <end position="5694"/>
    </location>
</feature>
<dbReference type="InterPro" id="IPR020841">
    <property type="entry name" value="PKS_Beta-ketoAc_synthase_dom"/>
</dbReference>
<dbReference type="Pfam" id="PF00698">
    <property type="entry name" value="Acyl_transf_1"/>
    <property type="match status" value="2"/>
</dbReference>
<dbReference type="WBParaSite" id="ACOC_0000541601-mRNA-1">
    <property type="protein sequence ID" value="ACOC_0000541601-mRNA-1"/>
    <property type="gene ID" value="ACOC_0000541601"/>
</dbReference>
<dbReference type="Gene3D" id="3.10.129.110">
    <property type="entry name" value="Polyketide synthase dehydratase"/>
    <property type="match status" value="1"/>
</dbReference>
<dbReference type="SUPFAM" id="SSF55048">
    <property type="entry name" value="Probable ACP-binding domain of malonyl-CoA ACP transacylase"/>
    <property type="match status" value="1"/>
</dbReference>
<dbReference type="InterPro" id="IPR020806">
    <property type="entry name" value="PKS_PP-bd"/>
</dbReference>
<dbReference type="Gene3D" id="3.40.50.1820">
    <property type="entry name" value="alpha/beta hydrolase"/>
    <property type="match status" value="1"/>
</dbReference>
<dbReference type="Gene3D" id="1.10.1200.10">
    <property type="entry name" value="ACP-like"/>
    <property type="match status" value="5"/>
</dbReference>
<dbReference type="SMART" id="SM00825">
    <property type="entry name" value="PKS_KS"/>
    <property type="match status" value="3"/>
</dbReference>
<dbReference type="InterPro" id="IPR036291">
    <property type="entry name" value="NAD(P)-bd_dom_sf"/>
</dbReference>
<dbReference type="EMBL" id="UYYA01003870">
    <property type="protein sequence ID" value="VDM57002.1"/>
    <property type="molecule type" value="Genomic_DNA"/>
</dbReference>
<dbReference type="SUPFAM" id="SSF52151">
    <property type="entry name" value="FabD/lysophospholipase-like"/>
    <property type="match status" value="2"/>
</dbReference>
<dbReference type="OMA" id="ASFMAPN"/>
<dbReference type="Pfam" id="PF00501">
    <property type="entry name" value="AMP-binding"/>
    <property type="match status" value="1"/>
</dbReference>
<dbReference type="Proteomes" id="UP000267027">
    <property type="component" value="Unassembled WGS sequence"/>
</dbReference>
<dbReference type="InterPro" id="IPR020845">
    <property type="entry name" value="AMP-binding_CS"/>
</dbReference>
<dbReference type="PROSITE" id="PS00455">
    <property type="entry name" value="AMP_BINDING"/>
    <property type="match status" value="1"/>
</dbReference>
<feature type="domain" description="Ketosynthase family 3 (KS3)" evidence="8">
    <location>
        <begin position="2536"/>
        <end position="2935"/>
    </location>
</feature>